<dbReference type="EMBL" id="AP014569">
    <property type="protein sequence ID" value="BAO82708.1"/>
    <property type="molecule type" value="Genomic_DNA"/>
</dbReference>
<dbReference type="KEGG" id="cbab:SMCB_0480"/>
<gene>
    <name evidence="1" type="ORF">SMCB_0480</name>
</gene>
<name>A0A060NT45_9BURK</name>
<dbReference type="HOGENOM" id="CLU_2421871_0_0_4"/>
<dbReference type="GO" id="GO:0016740">
    <property type="term" value="F:transferase activity"/>
    <property type="evidence" value="ECO:0007669"/>
    <property type="project" value="UniProtKB-KW"/>
</dbReference>
<protein>
    <submittedName>
        <fullName evidence="1">Phosphotransferase system, fructose-specific IIC component</fullName>
    </submittedName>
</protein>
<evidence type="ECO:0000313" key="1">
    <source>
        <dbReference type="EMBL" id="BAO82708.1"/>
    </source>
</evidence>
<keyword evidence="2" id="KW-1185">Reference proteome</keyword>
<dbReference type="Proteomes" id="UP000066014">
    <property type="component" value="Chromosome"/>
</dbReference>
<keyword evidence="1" id="KW-0808">Transferase</keyword>
<dbReference type="STRING" id="1458426.SMCB_0480"/>
<reference evidence="1 2" key="1">
    <citation type="journal article" date="2014" name="Nat. Commun.">
        <title>Physiological and genomic features of highly alkaliphilic hydrogen-utilizing Betaproteobacteria from a continental serpentinizing site.</title>
        <authorList>
            <person name="Suzuki S."/>
            <person name="Kuenen J.G."/>
            <person name="Schipper K."/>
            <person name="van der Velde S."/>
            <person name="Ishii S."/>
            <person name="Wu A."/>
            <person name="Sorokin D.Y."/>
            <person name="Tenney A."/>
            <person name="Meng X.Y."/>
            <person name="Morrill P.L."/>
            <person name="Kamagata Y."/>
            <person name="Muyzer G."/>
            <person name="Nealson K.H."/>
        </authorList>
    </citation>
    <scope>NUCLEOTIDE SEQUENCE [LARGE SCALE GENOMIC DNA]</scope>
    <source>
        <strain evidence="1 2">B1</strain>
    </source>
</reference>
<accession>A0A060NT45</accession>
<evidence type="ECO:0000313" key="2">
    <source>
        <dbReference type="Proteomes" id="UP000066014"/>
    </source>
</evidence>
<organism evidence="1 2">
    <name type="scientific">Serpentinimonas maccroryi</name>
    <dbReference type="NCBI Taxonomy" id="1458426"/>
    <lineage>
        <taxon>Bacteria</taxon>
        <taxon>Pseudomonadati</taxon>
        <taxon>Pseudomonadota</taxon>
        <taxon>Betaproteobacteria</taxon>
        <taxon>Burkholderiales</taxon>
        <taxon>Comamonadaceae</taxon>
        <taxon>Serpentinimonas</taxon>
    </lineage>
</organism>
<dbReference type="AlphaFoldDB" id="A0A060NT45"/>
<sequence length="91" mass="9472">MRGAIARAWANCACVICVRRTAASTDADGKPWRTKGIQSIEALGWACNTASPPSKARADIKGGGKGALFMGSLGWLTRQLSLSLVKNGAPV</sequence>
<proteinExistence type="predicted"/>